<organism evidence="2 3">
    <name type="scientific">Dissostichus eleginoides</name>
    <name type="common">Patagonian toothfish</name>
    <name type="synonym">Dissostichus amissus</name>
    <dbReference type="NCBI Taxonomy" id="100907"/>
    <lineage>
        <taxon>Eukaryota</taxon>
        <taxon>Metazoa</taxon>
        <taxon>Chordata</taxon>
        <taxon>Craniata</taxon>
        <taxon>Vertebrata</taxon>
        <taxon>Euteleostomi</taxon>
        <taxon>Actinopterygii</taxon>
        <taxon>Neopterygii</taxon>
        <taxon>Teleostei</taxon>
        <taxon>Neoteleostei</taxon>
        <taxon>Acanthomorphata</taxon>
        <taxon>Eupercaria</taxon>
        <taxon>Perciformes</taxon>
        <taxon>Notothenioidei</taxon>
        <taxon>Nototheniidae</taxon>
        <taxon>Dissostichus</taxon>
    </lineage>
</organism>
<protein>
    <submittedName>
        <fullName evidence="2">Polysialic acid O-acetyltransferase</fullName>
    </submittedName>
</protein>
<comment type="caution">
    <text evidence="2">The sequence shown here is derived from an EMBL/GenBank/DDBJ whole genome shotgun (WGS) entry which is preliminary data.</text>
</comment>
<accession>A0AAD9B214</accession>
<dbReference type="Proteomes" id="UP001228049">
    <property type="component" value="Unassembled WGS sequence"/>
</dbReference>
<dbReference type="EMBL" id="JASDAP010000052">
    <property type="protein sequence ID" value="KAK1875982.1"/>
    <property type="molecule type" value="Genomic_DNA"/>
</dbReference>
<evidence type="ECO:0000256" key="1">
    <source>
        <dbReference type="SAM" id="MobiDB-lite"/>
    </source>
</evidence>
<feature type="compositionally biased region" description="Basic and acidic residues" evidence="1">
    <location>
        <begin position="60"/>
        <end position="86"/>
    </location>
</feature>
<reference evidence="2" key="1">
    <citation type="submission" date="2023-04" db="EMBL/GenBank/DDBJ databases">
        <title>Chromosome-level genome of Chaenocephalus aceratus.</title>
        <authorList>
            <person name="Park H."/>
        </authorList>
    </citation>
    <scope>NUCLEOTIDE SEQUENCE</scope>
    <source>
        <strain evidence="2">DE</strain>
        <tissue evidence="2">Muscle</tissue>
    </source>
</reference>
<keyword evidence="3" id="KW-1185">Reference proteome</keyword>
<sequence>MQRSSCLQPPLQRDIQRGEAQLHAADRAPQPAERDETCRVVSVLLLLGLFFTCRNLLRNEGKGNEPLPHDSRLLPHDSRLLPHDSRPLPMNRLPYDSRLLPTTADSSPMNRLLPHDSRLLPHDSRLLPHDLVIRD</sequence>
<proteinExistence type="predicted"/>
<evidence type="ECO:0000313" key="3">
    <source>
        <dbReference type="Proteomes" id="UP001228049"/>
    </source>
</evidence>
<gene>
    <name evidence="2" type="ORF">KUDE01_032121</name>
</gene>
<name>A0AAD9B214_DISEL</name>
<feature type="region of interest" description="Disordered" evidence="1">
    <location>
        <begin position="60"/>
        <end position="109"/>
    </location>
</feature>
<evidence type="ECO:0000313" key="2">
    <source>
        <dbReference type="EMBL" id="KAK1875982.1"/>
    </source>
</evidence>
<dbReference type="AlphaFoldDB" id="A0AAD9B214"/>